<accession>A0AAV7WPE7</accession>
<evidence type="ECO:0000259" key="3">
    <source>
        <dbReference type="PROSITE" id="PS50878"/>
    </source>
</evidence>
<keyword evidence="5" id="KW-1185">Reference proteome</keyword>
<gene>
    <name evidence="4" type="ORF">NDU88_002007</name>
</gene>
<dbReference type="InterPro" id="IPR043128">
    <property type="entry name" value="Rev_trsase/Diguanyl_cyclase"/>
</dbReference>
<dbReference type="Gene3D" id="2.40.70.10">
    <property type="entry name" value="Acid Proteases"/>
    <property type="match status" value="1"/>
</dbReference>
<dbReference type="EC" id="3.1.26.4" evidence="2"/>
<dbReference type="PANTHER" id="PTHR24559">
    <property type="entry name" value="TRANSPOSON TY3-I GAG-POL POLYPROTEIN"/>
    <property type="match status" value="1"/>
</dbReference>
<evidence type="ECO:0000313" key="5">
    <source>
        <dbReference type="Proteomes" id="UP001066276"/>
    </source>
</evidence>
<dbReference type="CDD" id="cd00303">
    <property type="entry name" value="retropepsin_like"/>
    <property type="match status" value="1"/>
</dbReference>
<protein>
    <recommendedName>
        <fullName evidence="2">ribonuclease H</fullName>
        <ecNumber evidence="2">3.1.26.4</ecNumber>
    </recommendedName>
</protein>
<dbReference type="InterPro" id="IPR021109">
    <property type="entry name" value="Peptidase_aspartic_dom_sf"/>
</dbReference>
<name>A0AAV7WPE7_PLEWA</name>
<dbReference type="EMBL" id="JANPWB010000001">
    <property type="protein sequence ID" value="KAJ1214388.1"/>
    <property type="molecule type" value="Genomic_DNA"/>
</dbReference>
<dbReference type="CDD" id="cd01647">
    <property type="entry name" value="RT_LTR"/>
    <property type="match status" value="1"/>
</dbReference>
<dbReference type="PROSITE" id="PS50878">
    <property type="entry name" value="RT_POL"/>
    <property type="match status" value="1"/>
</dbReference>
<dbReference type="InterPro" id="IPR000477">
    <property type="entry name" value="RT_dom"/>
</dbReference>
<dbReference type="PANTHER" id="PTHR24559:SF440">
    <property type="entry name" value="RIBONUCLEASE H"/>
    <property type="match status" value="1"/>
</dbReference>
<proteinExistence type="inferred from homology"/>
<organism evidence="4 5">
    <name type="scientific">Pleurodeles waltl</name>
    <name type="common">Iberian ribbed newt</name>
    <dbReference type="NCBI Taxonomy" id="8319"/>
    <lineage>
        <taxon>Eukaryota</taxon>
        <taxon>Metazoa</taxon>
        <taxon>Chordata</taxon>
        <taxon>Craniata</taxon>
        <taxon>Vertebrata</taxon>
        <taxon>Euteleostomi</taxon>
        <taxon>Amphibia</taxon>
        <taxon>Batrachia</taxon>
        <taxon>Caudata</taxon>
        <taxon>Salamandroidea</taxon>
        <taxon>Salamandridae</taxon>
        <taxon>Pleurodelinae</taxon>
        <taxon>Pleurodeles</taxon>
    </lineage>
</organism>
<dbReference type="AlphaFoldDB" id="A0AAV7WPE7"/>
<evidence type="ECO:0000256" key="2">
    <source>
        <dbReference type="ARBA" id="ARBA00012180"/>
    </source>
</evidence>
<dbReference type="Proteomes" id="UP001066276">
    <property type="component" value="Chromosome 1_1"/>
</dbReference>
<evidence type="ECO:0000313" key="4">
    <source>
        <dbReference type="EMBL" id="KAJ1214388.1"/>
    </source>
</evidence>
<dbReference type="Gene3D" id="3.10.20.370">
    <property type="match status" value="1"/>
</dbReference>
<dbReference type="Gene3D" id="3.10.10.10">
    <property type="entry name" value="HIV Type 1 Reverse Transcriptase, subunit A, domain 1"/>
    <property type="match status" value="1"/>
</dbReference>
<dbReference type="Pfam" id="PF08284">
    <property type="entry name" value="RVP_2"/>
    <property type="match status" value="1"/>
</dbReference>
<comment type="caution">
    <text evidence="4">The sequence shown here is derived from an EMBL/GenBank/DDBJ whole genome shotgun (WGS) entry which is preliminary data.</text>
</comment>
<dbReference type="GO" id="GO:0004523">
    <property type="term" value="F:RNA-DNA hybrid ribonuclease activity"/>
    <property type="evidence" value="ECO:0007669"/>
    <property type="project" value="UniProtKB-EC"/>
</dbReference>
<evidence type="ECO:0000256" key="1">
    <source>
        <dbReference type="ARBA" id="ARBA00010879"/>
    </source>
</evidence>
<comment type="similarity">
    <text evidence="1">Belongs to the beta type-B retroviral polymerase family. HERV class-II K(HML-2) pol subfamily.</text>
</comment>
<dbReference type="SUPFAM" id="SSF56672">
    <property type="entry name" value="DNA/RNA polymerases"/>
    <property type="match status" value="1"/>
</dbReference>
<dbReference type="Gene3D" id="3.30.70.270">
    <property type="match status" value="1"/>
</dbReference>
<dbReference type="InterPro" id="IPR041577">
    <property type="entry name" value="RT_RNaseH_2"/>
</dbReference>
<dbReference type="Pfam" id="PF00078">
    <property type="entry name" value="RVT_1"/>
    <property type="match status" value="1"/>
</dbReference>
<dbReference type="Pfam" id="PF17919">
    <property type="entry name" value="RT_RNaseH_2"/>
    <property type="match status" value="1"/>
</dbReference>
<dbReference type="InterPro" id="IPR043502">
    <property type="entry name" value="DNA/RNA_pol_sf"/>
</dbReference>
<dbReference type="SUPFAM" id="SSF50630">
    <property type="entry name" value="Acid proteases"/>
    <property type="match status" value="1"/>
</dbReference>
<dbReference type="InterPro" id="IPR053134">
    <property type="entry name" value="RNA-dir_DNA_polymerase"/>
</dbReference>
<feature type="domain" description="Reverse transcriptase" evidence="3">
    <location>
        <begin position="204"/>
        <end position="394"/>
    </location>
</feature>
<sequence>MYLKKALVDSGATGNFVDVQLVRAWGIPCIEKKTPEIIQAVDGKLLTGDPVTLQTIPLSMICEDKIQRKKHKEKIILDVIHAPQYGIILGLPWLTHHNPEINWAEQKIVFSSALGNEQCLQKIQVPKVCNSYTATAVEKEIQLPKQYSSYKDVFDEKGAEILPPHRSYDCQIDLVPGAILPNCRIYALSEHENQHLRKYLDQFLENGFIRPSKSPAASPLFFVPKANGELRTCIDYRGLNKVTIKNKYPLPLIPVLLEQVKRAKTYTKLDLRGAYHLVRMRESDEWKTAFKTRYGLFEYTVMPFSLCNAPAAFQFFLNDVLREYLDIFAIVYIDDILIYSDNENEHVQHVKKILAALRKHHLYCKLTKCEFHTVAPINKLLRKKEKFVWSPEADQAFSTLKKAFSTAPVLTHPDANRPFIVEADASDVAIGGVLSQRNKDTGQLHPVAYMSQKLNKAEQNYVIAGKRASGDL</sequence>
<reference evidence="4" key="1">
    <citation type="journal article" date="2022" name="bioRxiv">
        <title>Sequencing and chromosome-scale assembly of the giantPleurodeles waltlgenome.</title>
        <authorList>
            <person name="Brown T."/>
            <person name="Elewa A."/>
            <person name="Iarovenko S."/>
            <person name="Subramanian E."/>
            <person name="Araus A.J."/>
            <person name="Petzold A."/>
            <person name="Susuki M."/>
            <person name="Suzuki K.-i.T."/>
            <person name="Hayashi T."/>
            <person name="Toyoda A."/>
            <person name="Oliveira C."/>
            <person name="Osipova E."/>
            <person name="Leigh N.D."/>
            <person name="Simon A."/>
            <person name="Yun M.H."/>
        </authorList>
    </citation>
    <scope>NUCLEOTIDE SEQUENCE</scope>
    <source>
        <strain evidence="4">20211129_DDA</strain>
        <tissue evidence="4">Liver</tissue>
    </source>
</reference>